<dbReference type="EMBL" id="VJMH01006532">
    <property type="protein sequence ID" value="KAF0689007.1"/>
    <property type="molecule type" value="Genomic_DNA"/>
</dbReference>
<name>A0A6A4Y104_9STRA</name>
<reference evidence="2" key="1">
    <citation type="submission" date="2019-06" db="EMBL/GenBank/DDBJ databases">
        <title>Genomics analysis of Aphanomyces spp. identifies a new class of oomycete effector associated with host adaptation.</title>
        <authorList>
            <person name="Gaulin E."/>
        </authorList>
    </citation>
    <scope>NUCLEOTIDE SEQUENCE</scope>
    <source>
        <strain evidence="2">CBS 578.67</strain>
    </source>
</reference>
<feature type="non-terminal residue" evidence="2">
    <location>
        <position position="281"/>
    </location>
</feature>
<sequence length="281" mass="30344">MDEMCLVTHSLLKDAAASIKNADAVIQASNDHPVVTDETKAIIMNEFVHFLTENVDIRNATGLAFLAQAFVWQDKTMVHQFNGDSDSIVIFSKNTPAETTTTVEPMMLLDDDDYISTTSTKSFTAAADESNQMDTEADECGISMTSDDDDTAIDDVHPPAASVALSTADAIGSFKRLQQEAALVEQKRRRLTDVTSSSRHSSSKSTSRTSSTGAARSAKDEAPEDEAPAAADDVETFGALVEKTLGKAFANKWLRVVARAPWTDWTSPFVSFLPGTTPPQV</sequence>
<organism evidence="2">
    <name type="scientific">Aphanomyces stellatus</name>
    <dbReference type="NCBI Taxonomy" id="120398"/>
    <lineage>
        <taxon>Eukaryota</taxon>
        <taxon>Sar</taxon>
        <taxon>Stramenopiles</taxon>
        <taxon>Oomycota</taxon>
        <taxon>Saprolegniomycetes</taxon>
        <taxon>Saprolegniales</taxon>
        <taxon>Verrucalvaceae</taxon>
        <taxon>Aphanomyces</taxon>
    </lineage>
</organism>
<dbReference type="AlphaFoldDB" id="A0A6A4Y104"/>
<evidence type="ECO:0000313" key="2">
    <source>
        <dbReference type="EMBL" id="KAF0689007.1"/>
    </source>
</evidence>
<evidence type="ECO:0000256" key="1">
    <source>
        <dbReference type="SAM" id="MobiDB-lite"/>
    </source>
</evidence>
<proteinExistence type="predicted"/>
<accession>A0A6A4Y104</accession>
<gene>
    <name evidence="2" type="ORF">As57867_019428</name>
</gene>
<feature type="compositionally biased region" description="Low complexity" evidence="1">
    <location>
        <begin position="195"/>
        <end position="216"/>
    </location>
</feature>
<feature type="region of interest" description="Disordered" evidence="1">
    <location>
        <begin position="185"/>
        <end position="231"/>
    </location>
</feature>
<feature type="compositionally biased region" description="Acidic residues" evidence="1">
    <location>
        <begin position="222"/>
        <end position="231"/>
    </location>
</feature>
<comment type="caution">
    <text evidence="2">The sequence shown here is derived from an EMBL/GenBank/DDBJ whole genome shotgun (WGS) entry which is preliminary data.</text>
</comment>
<protein>
    <submittedName>
        <fullName evidence="2">Uncharacterized protein</fullName>
    </submittedName>
</protein>